<keyword evidence="3" id="KW-1185">Reference proteome</keyword>
<dbReference type="EMBL" id="JACHMH010000001">
    <property type="protein sequence ID" value="MBB4675381.1"/>
    <property type="molecule type" value="Genomic_DNA"/>
</dbReference>
<keyword evidence="1" id="KW-1133">Transmembrane helix</keyword>
<gene>
    <name evidence="2" type="ORF">HNR67_001499</name>
</gene>
<evidence type="ECO:0000256" key="1">
    <source>
        <dbReference type="SAM" id="Phobius"/>
    </source>
</evidence>
<evidence type="ECO:0000313" key="2">
    <source>
        <dbReference type="EMBL" id="MBB4675381.1"/>
    </source>
</evidence>
<protein>
    <submittedName>
        <fullName evidence="2">Uncharacterized protein</fullName>
    </submittedName>
</protein>
<keyword evidence="1" id="KW-0472">Membrane</keyword>
<name>A0A7W7FQW5_9PSEU</name>
<proteinExistence type="predicted"/>
<dbReference type="RefSeq" id="WP_185001360.1">
    <property type="nucleotide sequence ID" value="NZ_BAAAUI010000006.1"/>
</dbReference>
<accession>A0A7W7FQW5</accession>
<dbReference type="AlphaFoldDB" id="A0A7W7FQW5"/>
<evidence type="ECO:0000313" key="3">
    <source>
        <dbReference type="Proteomes" id="UP000533598"/>
    </source>
</evidence>
<sequence>MDNFKRGAWRRLGSFLAELGDRIRVHLFGEGRSAISGDLGCRACEKRLSRWLAIQTLLTVLRIGLWLVALQADHSH</sequence>
<keyword evidence="1" id="KW-0812">Transmembrane</keyword>
<reference evidence="2 3" key="1">
    <citation type="submission" date="2020-08" db="EMBL/GenBank/DDBJ databases">
        <title>Sequencing the genomes of 1000 actinobacteria strains.</title>
        <authorList>
            <person name="Klenk H.-P."/>
        </authorList>
    </citation>
    <scope>NUCLEOTIDE SEQUENCE [LARGE SCALE GENOMIC DNA]</scope>
    <source>
        <strain evidence="2 3">DSM 44230</strain>
    </source>
</reference>
<organism evidence="2 3">
    <name type="scientific">Crossiella cryophila</name>
    <dbReference type="NCBI Taxonomy" id="43355"/>
    <lineage>
        <taxon>Bacteria</taxon>
        <taxon>Bacillati</taxon>
        <taxon>Actinomycetota</taxon>
        <taxon>Actinomycetes</taxon>
        <taxon>Pseudonocardiales</taxon>
        <taxon>Pseudonocardiaceae</taxon>
        <taxon>Crossiella</taxon>
    </lineage>
</organism>
<comment type="caution">
    <text evidence="2">The sequence shown here is derived from an EMBL/GenBank/DDBJ whole genome shotgun (WGS) entry which is preliminary data.</text>
</comment>
<feature type="transmembrane region" description="Helical" evidence="1">
    <location>
        <begin position="52"/>
        <end position="72"/>
    </location>
</feature>
<dbReference type="Proteomes" id="UP000533598">
    <property type="component" value="Unassembled WGS sequence"/>
</dbReference>